<gene>
    <name evidence="4" type="ORF">AAFF_G00204290</name>
</gene>
<evidence type="ECO:0000259" key="3">
    <source>
        <dbReference type="Pfam" id="PF26086"/>
    </source>
</evidence>
<dbReference type="InterPro" id="IPR026088">
    <property type="entry name" value="Niban-like"/>
</dbReference>
<feature type="compositionally biased region" description="Polar residues" evidence="2">
    <location>
        <begin position="617"/>
        <end position="635"/>
    </location>
</feature>
<feature type="compositionally biased region" description="Acidic residues" evidence="2">
    <location>
        <begin position="799"/>
        <end position="809"/>
    </location>
</feature>
<accession>A0AAD7RHV9</accession>
<dbReference type="EMBL" id="JAINUG010000270">
    <property type="protein sequence ID" value="KAJ8384514.1"/>
    <property type="molecule type" value="Genomic_DNA"/>
</dbReference>
<evidence type="ECO:0000313" key="5">
    <source>
        <dbReference type="Proteomes" id="UP001221898"/>
    </source>
</evidence>
<feature type="compositionally biased region" description="Basic and acidic residues" evidence="2">
    <location>
        <begin position="639"/>
        <end position="651"/>
    </location>
</feature>
<reference evidence="4" key="1">
    <citation type="journal article" date="2023" name="Science">
        <title>Genome structures resolve the early diversification of teleost fishes.</title>
        <authorList>
            <person name="Parey E."/>
            <person name="Louis A."/>
            <person name="Montfort J."/>
            <person name="Bouchez O."/>
            <person name="Roques C."/>
            <person name="Iampietro C."/>
            <person name="Lluch J."/>
            <person name="Castinel A."/>
            <person name="Donnadieu C."/>
            <person name="Desvignes T."/>
            <person name="Floi Bucao C."/>
            <person name="Jouanno E."/>
            <person name="Wen M."/>
            <person name="Mejri S."/>
            <person name="Dirks R."/>
            <person name="Jansen H."/>
            <person name="Henkel C."/>
            <person name="Chen W.J."/>
            <person name="Zahm M."/>
            <person name="Cabau C."/>
            <person name="Klopp C."/>
            <person name="Thompson A.W."/>
            <person name="Robinson-Rechavi M."/>
            <person name="Braasch I."/>
            <person name="Lecointre G."/>
            <person name="Bobe J."/>
            <person name="Postlethwait J.H."/>
            <person name="Berthelot C."/>
            <person name="Roest Crollius H."/>
            <person name="Guiguen Y."/>
        </authorList>
    </citation>
    <scope>NUCLEOTIDE SEQUENCE</scope>
    <source>
        <strain evidence="4">NC1722</strain>
    </source>
</reference>
<evidence type="ECO:0000313" key="4">
    <source>
        <dbReference type="EMBL" id="KAJ8384514.1"/>
    </source>
</evidence>
<evidence type="ECO:0000256" key="2">
    <source>
        <dbReference type="SAM" id="MobiDB-lite"/>
    </source>
</evidence>
<protein>
    <recommendedName>
        <fullName evidence="3">Niban 1/2/3 domain-containing protein</fullName>
    </recommendedName>
</protein>
<dbReference type="AlphaFoldDB" id="A0AAD7RHV9"/>
<feature type="compositionally biased region" description="Low complexity" evidence="2">
    <location>
        <begin position="579"/>
        <end position="596"/>
    </location>
</feature>
<sequence length="931" mass="104234">MGISSSSLLDESKSNYIRGRTEAELKDFSAHYRSQYLVAFFSKVQDEVEQQKTSQTQLLKQREPPKPAEVLYEENVLHFDDTRKWKERFVVVRANYSLECHDSYETFMKGVPPRHKLLPTGGTVLMSEEKYMVLVDKCCPDLNNVKEEFAPPMATMPGQFPLYLRLPYRRDSYFCFRQEARRANFISILTDCIRHQNQDFLKKSACEVQAFLKAIRFYRQEKGLYESWDMLIGSDVRVLANLLMEELLPNLQTELLPRLKGKKMDRKKAWFATMEAAYILVQEQLLKGLSALKQECRETAKQQEALIRSDMDQIITSQAFLAGKLRATVTESAEKFCSEHVQPYLASILEELMGPISFGFQEARLLCEGQMDQLCQDFQESRSSEELKQALEQLRKTSLDGCYQHVDVLQGQLQELHSRYNFSNCNGLVHSTQIDIQQLMENAVYTFEKLLHTTLKDNPAKPGTAMEKAKHRVMKQYDYDSSTIRKRIFQKTLLDITLPAIKKNLAPTFKPELQSFEQYIFADYSNFIQVENVYEDILLQALESEVSKVVKEAASLKKHNLFVDGTEMRLRSQTSLCEGRTPPGSASTSPARTSPSQNFPLLGNGQLESPKQRDTSTEITPNTDETVKENTLSISETEEDKHSVAEEEKGDTPITDEAEKEDTLSPAETQEDKWSAASTEKEDIPSAAEMQAETVAEATALQSDAPLPSPSTDSANEENPVDSTLSVSLNPLLTEAGTEILHVLVRDKVEIEDNGALTIPVQPPADTGVPSIGDSNAGVSEISFNSTEEVGDIGATTAEETDSGEEVTDSDVSLTSHPAAEGTEDNTENLSIAPISEVTEKVVCVHTLSTPEITEGDVVNLGDEPTTELAENSLPPAPVSPRVDSPAEVRPAEELEQVKVQAPDCVKEIRDLVVEIIEVEELVQRYPDSSA</sequence>
<keyword evidence="5" id="KW-1185">Reference proteome</keyword>
<organism evidence="4 5">
    <name type="scientific">Aldrovandia affinis</name>
    <dbReference type="NCBI Taxonomy" id="143900"/>
    <lineage>
        <taxon>Eukaryota</taxon>
        <taxon>Metazoa</taxon>
        <taxon>Chordata</taxon>
        <taxon>Craniata</taxon>
        <taxon>Vertebrata</taxon>
        <taxon>Euteleostomi</taxon>
        <taxon>Actinopterygii</taxon>
        <taxon>Neopterygii</taxon>
        <taxon>Teleostei</taxon>
        <taxon>Notacanthiformes</taxon>
        <taxon>Halosauridae</taxon>
        <taxon>Aldrovandia</taxon>
    </lineage>
</organism>
<dbReference type="PANTHER" id="PTHR14392:SF3">
    <property type="entry name" value="PROTEIN NIBAN 1"/>
    <property type="match status" value="1"/>
</dbReference>
<feature type="region of interest" description="Disordered" evidence="2">
    <location>
        <begin position="865"/>
        <end position="890"/>
    </location>
</feature>
<dbReference type="CDD" id="cd23949">
    <property type="entry name" value="Niban-like"/>
    <property type="match status" value="1"/>
</dbReference>
<feature type="domain" description="Niban 1/2/3" evidence="3">
    <location>
        <begin position="335"/>
        <end position="499"/>
    </location>
</feature>
<feature type="region of interest" description="Disordered" evidence="2">
    <location>
        <begin position="795"/>
        <end position="829"/>
    </location>
</feature>
<dbReference type="PANTHER" id="PTHR14392">
    <property type="entry name" value="NIBAN FAMILY MEMBER"/>
    <property type="match status" value="1"/>
</dbReference>
<name>A0AAD7RHV9_9TELE</name>
<proteinExistence type="inferred from homology"/>
<dbReference type="Pfam" id="PF26089">
    <property type="entry name" value="PH_Niban2"/>
    <property type="match status" value="1"/>
</dbReference>
<evidence type="ECO:0000256" key="1">
    <source>
        <dbReference type="ARBA" id="ARBA00010251"/>
    </source>
</evidence>
<dbReference type="Pfam" id="PF26086">
    <property type="entry name" value="Niban2"/>
    <property type="match status" value="1"/>
</dbReference>
<feature type="region of interest" description="Disordered" evidence="2">
    <location>
        <begin position="574"/>
        <end position="723"/>
    </location>
</feature>
<feature type="compositionally biased region" description="Basic and acidic residues" evidence="2">
    <location>
        <begin position="670"/>
        <end position="684"/>
    </location>
</feature>
<dbReference type="Proteomes" id="UP001221898">
    <property type="component" value="Unassembled WGS sequence"/>
</dbReference>
<comment type="similarity">
    <text evidence="1">Belongs to the Niban family.</text>
</comment>
<comment type="caution">
    <text evidence="4">The sequence shown here is derived from an EMBL/GenBank/DDBJ whole genome shotgun (WGS) entry which is preliminary data.</text>
</comment>
<dbReference type="InterPro" id="IPR059060">
    <property type="entry name" value="Niban_1/2/3_dom"/>
</dbReference>